<dbReference type="RefSeq" id="WP_021764960.1">
    <property type="nucleotide sequence ID" value="NZ_KI272614.1"/>
</dbReference>
<feature type="region of interest" description="Disordered" evidence="1">
    <location>
        <begin position="1"/>
        <end position="31"/>
    </location>
</feature>
<dbReference type="Pfam" id="PF02776">
    <property type="entry name" value="TPP_enzyme_N"/>
    <property type="match status" value="1"/>
</dbReference>
<name>U2RVU7_LEIAQ</name>
<evidence type="ECO:0000313" key="3">
    <source>
        <dbReference type="EMBL" id="ERK72891.1"/>
    </source>
</evidence>
<comment type="caution">
    <text evidence="3">The sequence shown here is derived from an EMBL/GenBank/DDBJ whole genome shotgun (WGS) entry which is preliminary data.</text>
</comment>
<accession>U2RVU7</accession>
<feature type="non-terminal residue" evidence="3">
    <location>
        <position position="198"/>
    </location>
</feature>
<proteinExistence type="predicted"/>
<dbReference type="PANTHER" id="PTHR42916">
    <property type="entry name" value="2-SUCCINYL-5-ENOLPYRUVYL-6-HYDROXY-3-CYCLOHEXENE-1-CARBOXYLATE SYNTHASE"/>
    <property type="match status" value="1"/>
</dbReference>
<organism evidence="3 4">
    <name type="scientific">Leifsonia aquatica ATCC 14665</name>
    <dbReference type="NCBI Taxonomy" id="1358026"/>
    <lineage>
        <taxon>Bacteria</taxon>
        <taxon>Bacillati</taxon>
        <taxon>Actinomycetota</taxon>
        <taxon>Actinomycetes</taxon>
        <taxon>Micrococcales</taxon>
        <taxon>Microbacteriaceae</taxon>
        <taxon>Leifsonia</taxon>
    </lineage>
</organism>
<dbReference type="Gene3D" id="3.40.50.970">
    <property type="match status" value="1"/>
</dbReference>
<evidence type="ECO:0000256" key="1">
    <source>
        <dbReference type="SAM" id="MobiDB-lite"/>
    </source>
</evidence>
<dbReference type="PANTHER" id="PTHR42916:SF1">
    <property type="entry name" value="PROTEIN PHYLLO, CHLOROPLASTIC"/>
    <property type="match status" value="1"/>
</dbReference>
<dbReference type="Proteomes" id="UP000016605">
    <property type="component" value="Unassembled WGS sequence"/>
</dbReference>
<feature type="domain" description="Thiamine pyrophosphate enzyme N-terminal TPP-binding" evidence="2">
    <location>
        <begin position="34"/>
        <end position="147"/>
    </location>
</feature>
<dbReference type="AlphaFoldDB" id="U2RVU7"/>
<protein>
    <submittedName>
        <fullName evidence="3">Thiamine pyrophosphate enzyme, TPP binding domain protein</fullName>
    </submittedName>
</protein>
<sequence length="198" mass="20297">MADPLTADSDQGVRESGTPVPDAETATGNPATDYSTALLRAFVRNGVRDLVVSPGSRSQALALVAASLEHSGHARLHVRIDERVGGFLALGLARETGAPAVVITTSGTATANLHPAVLEAHEAGIPLIVLTADRPAELRGIRSNQTTQQDGLYGVAVRLSRDVDAPRATDDAERIAEANAAKGLALAAVRAAVGADTA</sequence>
<reference evidence="3 4" key="1">
    <citation type="submission" date="2013-08" db="EMBL/GenBank/DDBJ databases">
        <authorList>
            <person name="Weinstock G."/>
            <person name="Sodergren E."/>
            <person name="Wylie T."/>
            <person name="Fulton L."/>
            <person name="Fulton R."/>
            <person name="Fronick C."/>
            <person name="O'Laughlin M."/>
            <person name="Godfrey J."/>
            <person name="Miner T."/>
            <person name="Herter B."/>
            <person name="Appelbaum E."/>
            <person name="Cordes M."/>
            <person name="Lek S."/>
            <person name="Wollam A."/>
            <person name="Pepin K.H."/>
            <person name="Palsikar V.B."/>
            <person name="Mitreva M."/>
            <person name="Wilson R.K."/>
        </authorList>
    </citation>
    <scope>NUCLEOTIDE SEQUENCE [LARGE SCALE GENOMIC DNA]</scope>
    <source>
        <strain evidence="3 4">ATCC 14665</strain>
    </source>
</reference>
<dbReference type="GO" id="GO:0000287">
    <property type="term" value="F:magnesium ion binding"/>
    <property type="evidence" value="ECO:0007669"/>
    <property type="project" value="UniProtKB-ARBA"/>
</dbReference>
<dbReference type="SUPFAM" id="SSF52518">
    <property type="entry name" value="Thiamin diphosphate-binding fold (THDP-binding)"/>
    <property type="match status" value="1"/>
</dbReference>
<dbReference type="HOGENOM" id="CLU_105897_0_0_11"/>
<dbReference type="InterPro" id="IPR012001">
    <property type="entry name" value="Thiamin_PyroP_enz_TPP-bd_dom"/>
</dbReference>
<dbReference type="EMBL" id="AWVQ01000076">
    <property type="protein sequence ID" value="ERK72891.1"/>
    <property type="molecule type" value="Genomic_DNA"/>
</dbReference>
<dbReference type="InterPro" id="IPR029061">
    <property type="entry name" value="THDP-binding"/>
</dbReference>
<dbReference type="CDD" id="cd07037">
    <property type="entry name" value="TPP_PYR_MenD"/>
    <property type="match status" value="1"/>
</dbReference>
<dbReference type="GO" id="GO:0030976">
    <property type="term" value="F:thiamine pyrophosphate binding"/>
    <property type="evidence" value="ECO:0007669"/>
    <property type="project" value="InterPro"/>
</dbReference>
<gene>
    <name evidence="3" type="ORF">N136_00749</name>
</gene>
<evidence type="ECO:0000259" key="2">
    <source>
        <dbReference type="Pfam" id="PF02776"/>
    </source>
</evidence>
<evidence type="ECO:0000313" key="4">
    <source>
        <dbReference type="Proteomes" id="UP000016605"/>
    </source>
</evidence>